<evidence type="ECO:0000313" key="2">
    <source>
        <dbReference type="Proteomes" id="UP000286415"/>
    </source>
</evidence>
<comment type="caution">
    <text evidence="1">The sequence shown here is derived from an EMBL/GenBank/DDBJ whole genome shotgun (WGS) entry which is preliminary data.</text>
</comment>
<accession>A0A419Q7B2</accession>
<organism evidence="1 2">
    <name type="scientific">Clonorchis sinensis</name>
    <name type="common">Chinese liver fluke</name>
    <dbReference type="NCBI Taxonomy" id="79923"/>
    <lineage>
        <taxon>Eukaryota</taxon>
        <taxon>Metazoa</taxon>
        <taxon>Spiralia</taxon>
        <taxon>Lophotrochozoa</taxon>
        <taxon>Platyhelminthes</taxon>
        <taxon>Trematoda</taxon>
        <taxon>Digenea</taxon>
        <taxon>Opisthorchiida</taxon>
        <taxon>Opisthorchiata</taxon>
        <taxon>Opisthorchiidae</taxon>
        <taxon>Clonorchis</taxon>
    </lineage>
</organism>
<gene>
    <name evidence="1" type="ORF">CSKR_113734</name>
</gene>
<keyword evidence="2" id="KW-1185">Reference proteome</keyword>
<reference evidence="1 2" key="2">
    <citation type="journal article" date="2021" name="Genomics">
        <title>High-quality reference genome for Clonorchis sinensis.</title>
        <authorList>
            <person name="Young N.D."/>
            <person name="Stroehlein A.J."/>
            <person name="Kinkar L."/>
            <person name="Wang T."/>
            <person name="Sohn W.M."/>
            <person name="Chang B.C.H."/>
            <person name="Kaur P."/>
            <person name="Weisz D."/>
            <person name="Dudchenko O."/>
            <person name="Aiden E.L."/>
            <person name="Korhonen P.K."/>
            <person name="Gasser R.B."/>
        </authorList>
    </citation>
    <scope>NUCLEOTIDE SEQUENCE [LARGE SCALE GENOMIC DNA]</scope>
    <source>
        <strain evidence="1">Cs-k2</strain>
    </source>
</reference>
<evidence type="ECO:0000313" key="1">
    <source>
        <dbReference type="EMBL" id="KAG5455267.1"/>
    </source>
</evidence>
<reference evidence="1 2" key="1">
    <citation type="journal article" date="2018" name="Biotechnol. Adv.">
        <title>Improved genomic resources and new bioinformatic workflow for the carcinogenic parasite Clonorchis sinensis: Biotechnological implications.</title>
        <authorList>
            <person name="Wang D."/>
            <person name="Korhonen P.K."/>
            <person name="Gasser R.B."/>
            <person name="Young N.D."/>
        </authorList>
    </citation>
    <scope>NUCLEOTIDE SEQUENCE [LARGE SCALE GENOMIC DNA]</scope>
    <source>
        <strain evidence="1">Cs-k2</strain>
    </source>
</reference>
<dbReference type="EMBL" id="NIRI02000005">
    <property type="protein sequence ID" value="KAG5455267.1"/>
    <property type="molecule type" value="Genomic_DNA"/>
</dbReference>
<dbReference type="AlphaFoldDB" id="A0A419Q7B2"/>
<dbReference type="OrthoDB" id="6270076at2759"/>
<sequence>MWGTTICLLVCFVGSGVGKTTMLYVAQIIVYEPEEKTEESLCGLLRVATPGWTDNIFSRCKLVEVSDEVVRFSVQMDEDNLPPTIRGLEGEELLLNVAQLLHGDRNACRISTGFAKDTSEVVQTNMFVSTVESEDICAMVKGKSYFGTTVHDCQISSIVFAMDQAFLRTYRLVLSPDATWWRTMQVLRALNGFVGRCRYNGHPTN</sequence>
<name>A0A419Q7B2_CLOSI</name>
<protein>
    <submittedName>
        <fullName evidence="1">Uncharacterized protein</fullName>
    </submittedName>
</protein>
<proteinExistence type="predicted"/>
<dbReference type="Proteomes" id="UP000286415">
    <property type="component" value="Unassembled WGS sequence"/>
</dbReference>
<dbReference type="InParanoid" id="A0A419Q7B2"/>